<evidence type="ECO:0000313" key="5">
    <source>
        <dbReference type="Proteomes" id="UP000465360"/>
    </source>
</evidence>
<evidence type="ECO:0000313" key="4">
    <source>
        <dbReference type="EMBL" id="GFG89592.1"/>
    </source>
</evidence>
<evidence type="ECO:0000259" key="2">
    <source>
        <dbReference type="Pfam" id="PF01557"/>
    </source>
</evidence>
<dbReference type="FunFam" id="3.90.850.10:FF:000002">
    <property type="entry name" value="2-hydroxyhepta-2,4-diene-1,7-dioate isomerase"/>
    <property type="match status" value="1"/>
</dbReference>
<organism evidence="4 5">
    <name type="scientific">Mycobacterium bourgelatii</name>
    <dbReference type="NCBI Taxonomy" id="1273442"/>
    <lineage>
        <taxon>Bacteria</taxon>
        <taxon>Bacillati</taxon>
        <taxon>Actinomycetota</taxon>
        <taxon>Actinomycetes</taxon>
        <taxon>Mycobacteriales</taxon>
        <taxon>Mycobacteriaceae</taxon>
        <taxon>Mycobacterium</taxon>
    </lineage>
</organism>
<dbReference type="SUPFAM" id="SSF56529">
    <property type="entry name" value="FAH"/>
    <property type="match status" value="1"/>
</dbReference>
<dbReference type="Pfam" id="PF10370">
    <property type="entry name" value="Rv2993c-like_N"/>
    <property type="match status" value="1"/>
</dbReference>
<dbReference type="InterPro" id="IPR018833">
    <property type="entry name" value="Rv2993c-like_N"/>
</dbReference>
<dbReference type="GO" id="GO:0016853">
    <property type="term" value="F:isomerase activity"/>
    <property type="evidence" value="ECO:0007669"/>
    <property type="project" value="UniProtKB-ARBA"/>
</dbReference>
<dbReference type="GO" id="GO:0046872">
    <property type="term" value="F:metal ion binding"/>
    <property type="evidence" value="ECO:0007669"/>
    <property type="project" value="UniProtKB-KW"/>
</dbReference>
<sequence>MGIKNAMPLMKRKELAVTPSDTAMIDQRRALVLASSLAIYPCSHSPTVSLLCVAGRFAPPSHARLRRARDYHPARLIGMRLGRIASPDGVAFVSIEGNLDDPGELTAREIAEHPFGTPTFTGRSWPLADVRLLAPILASKVVCVGKNYADHIAEMGGQTGPTPADPVIFMKPNTAIIGPNVPIRLPANASPVHFEGELAVVIGRACKDVTAAQAADNILGYTIGNDVSARDQQKADGQWTRAKGHDTFCPIGPWIVTDVDPADLEVRTEVNGEVKQNSRTSLMIHDVGAIVEWISAVMTLLPGDLILTGTPAGVGPIEDGDTVSITIEGIGTLTNPVVRKGKS</sequence>
<dbReference type="Proteomes" id="UP000465360">
    <property type="component" value="Unassembled WGS sequence"/>
</dbReference>
<protein>
    <recommendedName>
        <fullName evidence="6">2-hydroxyhepta-2,4-diene-1,7-dioate isomerase</fullName>
    </recommendedName>
</protein>
<evidence type="ECO:0000256" key="1">
    <source>
        <dbReference type="ARBA" id="ARBA00022723"/>
    </source>
</evidence>
<dbReference type="PANTHER" id="PTHR11820">
    <property type="entry name" value="ACYLPYRUVASE"/>
    <property type="match status" value="1"/>
</dbReference>
<dbReference type="EMBL" id="BLKZ01000001">
    <property type="protein sequence ID" value="GFG89592.1"/>
    <property type="molecule type" value="Genomic_DNA"/>
</dbReference>
<accession>A0A7I9YM07</accession>
<dbReference type="Gene3D" id="2.30.30.370">
    <property type="entry name" value="FAH"/>
    <property type="match status" value="1"/>
</dbReference>
<dbReference type="Gene3D" id="3.90.850.10">
    <property type="entry name" value="Fumarylacetoacetase-like, C-terminal domain"/>
    <property type="match status" value="1"/>
</dbReference>
<feature type="domain" description="Fumarylacetoacetase-like C-terminal" evidence="2">
    <location>
        <begin position="140"/>
        <end position="338"/>
    </location>
</feature>
<proteinExistence type="predicted"/>
<feature type="domain" description="Rv2993c-like N-terminal" evidence="3">
    <location>
        <begin position="79"/>
        <end position="135"/>
    </location>
</feature>
<dbReference type="InterPro" id="IPR036663">
    <property type="entry name" value="Fumarylacetoacetase_C_sf"/>
</dbReference>
<name>A0A7I9YM07_MYCBU</name>
<keyword evidence="5" id="KW-1185">Reference proteome</keyword>
<dbReference type="GO" id="GO:0019752">
    <property type="term" value="P:carboxylic acid metabolic process"/>
    <property type="evidence" value="ECO:0007669"/>
    <property type="project" value="UniProtKB-ARBA"/>
</dbReference>
<comment type="caution">
    <text evidence="4">The sequence shown here is derived from an EMBL/GenBank/DDBJ whole genome shotgun (WGS) entry which is preliminary data.</text>
</comment>
<dbReference type="PANTHER" id="PTHR11820:SF7">
    <property type="entry name" value="ACYLPYRUVASE FAHD1, MITOCHONDRIAL"/>
    <property type="match status" value="1"/>
</dbReference>
<dbReference type="AlphaFoldDB" id="A0A7I9YM07"/>
<reference evidence="4 5" key="1">
    <citation type="journal article" date="2019" name="Emerg. Microbes Infect.">
        <title>Comprehensive subspecies identification of 175 nontuberculous mycobacteria species based on 7547 genomic profiles.</title>
        <authorList>
            <person name="Matsumoto Y."/>
            <person name="Kinjo T."/>
            <person name="Motooka D."/>
            <person name="Nabeya D."/>
            <person name="Jung N."/>
            <person name="Uechi K."/>
            <person name="Horii T."/>
            <person name="Iida T."/>
            <person name="Fujita J."/>
            <person name="Nakamura S."/>
        </authorList>
    </citation>
    <scope>NUCLEOTIDE SEQUENCE [LARGE SCALE GENOMIC DNA]</scope>
    <source>
        <strain evidence="4 5">JCM 30725</strain>
    </source>
</reference>
<gene>
    <name evidence="4" type="ORF">MBOU_16340</name>
</gene>
<dbReference type="Pfam" id="PF01557">
    <property type="entry name" value="FAA_hydrolase"/>
    <property type="match status" value="1"/>
</dbReference>
<dbReference type="GO" id="GO:0018773">
    <property type="term" value="F:acetylpyruvate hydrolase activity"/>
    <property type="evidence" value="ECO:0007669"/>
    <property type="project" value="TreeGrafter"/>
</dbReference>
<evidence type="ECO:0008006" key="6">
    <source>
        <dbReference type="Google" id="ProtNLM"/>
    </source>
</evidence>
<evidence type="ECO:0000259" key="3">
    <source>
        <dbReference type="Pfam" id="PF10370"/>
    </source>
</evidence>
<dbReference type="InterPro" id="IPR011234">
    <property type="entry name" value="Fumarylacetoacetase-like_C"/>
</dbReference>
<keyword evidence="1" id="KW-0479">Metal-binding</keyword>